<accession>A0A5C2SN52</accession>
<dbReference type="Proteomes" id="UP000313359">
    <property type="component" value="Unassembled WGS sequence"/>
</dbReference>
<feature type="compositionally biased region" description="Polar residues" evidence="1">
    <location>
        <begin position="28"/>
        <end position="39"/>
    </location>
</feature>
<protein>
    <submittedName>
        <fullName evidence="2">Uncharacterized protein</fullName>
    </submittedName>
</protein>
<reference evidence="2" key="1">
    <citation type="journal article" date="2018" name="Genome Biol. Evol.">
        <title>Genomics and development of Lentinus tigrinus, a white-rot wood-decaying mushroom with dimorphic fruiting bodies.</title>
        <authorList>
            <person name="Wu B."/>
            <person name="Xu Z."/>
            <person name="Knudson A."/>
            <person name="Carlson A."/>
            <person name="Chen N."/>
            <person name="Kovaka S."/>
            <person name="LaButti K."/>
            <person name="Lipzen A."/>
            <person name="Pennachio C."/>
            <person name="Riley R."/>
            <person name="Schakwitz W."/>
            <person name="Umezawa K."/>
            <person name="Ohm R.A."/>
            <person name="Grigoriev I.V."/>
            <person name="Nagy L.G."/>
            <person name="Gibbons J."/>
            <person name="Hibbett D."/>
        </authorList>
    </citation>
    <scope>NUCLEOTIDE SEQUENCE [LARGE SCALE GENOMIC DNA]</scope>
    <source>
        <strain evidence="2">ALCF2SS1-6</strain>
    </source>
</reference>
<sequence length="133" mass="13406">MSFTDNNNNNTASSTGMDTEYTDGPAAGTNSDAFSQSPDQGAYSDLQSGQGASDMGGGGGAMGSGVAGGYEGNSQQSQASAATGEKADWLDKGMMGLGKKFGVNINQKNADSAGDFANKEAKEKFGRNIPGVN</sequence>
<name>A0A5C2SN52_9APHY</name>
<dbReference type="OrthoDB" id="3050608at2759"/>
<dbReference type="EMBL" id="ML122252">
    <property type="protein sequence ID" value="RPD65192.1"/>
    <property type="molecule type" value="Genomic_DNA"/>
</dbReference>
<feature type="compositionally biased region" description="Polar residues" evidence="1">
    <location>
        <begin position="72"/>
        <end position="81"/>
    </location>
</feature>
<evidence type="ECO:0000313" key="2">
    <source>
        <dbReference type="EMBL" id="RPD65192.1"/>
    </source>
</evidence>
<feature type="region of interest" description="Disordered" evidence="1">
    <location>
        <begin position="1"/>
        <end position="86"/>
    </location>
</feature>
<proteinExistence type="predicted"/>
<keyword evidence="3" id="KW-1185">Reference proteome</keyword>
<dbReference type="AlphaFoldDB" id="A0A5C2SN52"/>
<feature type="compositionally biased region" description="Gly residues" evidence="1">
    <location>
        <begin position="54"/>
        <end position="71"/>
    </location>
</feature>
<evidence type="ECO:0000313" key="3">
    <source>
        <dbReference type="Proteomes" id="UP000313359"/>
    </source>
</evidence>
<gene>
    <name evidence="2" type="ORF">L227DRAFT_606755</name>
</gene>
<organism evidence="2 3">
    <name type="scientific">Lentinus tigrinus ALCF2SS1-6</name>
    <dbReference type="NCBI Taxonomy" id="1328759"/>
    <lineage>
        <taxon>Eukaryota</taxon>
        <taxon>Fungi</taxon>
        <taxon>Dikarya</taxon>
        <taxon>Basidiomycota</taxon>
        <taxon>Agaricomycotina</taxon>
        <taxon>Agaricomycetes</taxon>
        <taxon>Polyporales</taxon>
        <taxon>Polyporaceae</taxon>
        <taxon>Lentinus</taxon>
    </lineage>
</organism>
<evidence type="ECO:0000256" key="1">
    <source>
        <dbReference type="SAM" id="MobiDB-lite"/>
    </source>
</evidence>
<feature type="compositionally biased region" description="Low complexity" evidence="1">
    <location>
        <begin position="1"/>
        <end position="10"/>
    </location>
</feature>